<evidence type="ECO:0000256" key="1">
    <source>
        <dbReference type="ARBA" id="ARBA00038097"/>
    </source>
</evidence>
<dbReference type="SUPFAM" id="SSF53474">
    <property type="entry name" value="alpha/beta-Hydrolases"/>
    <property type="match status" value="1"/>
</dbReference>
<dbReference type="InterPro" id="IPR029058">
    <property type="entry name" value="AB_hydrolase_fold"/>
</dbReference>
<dbReference type="OrthoDB" id="8299937at2759"/>
<feature type="non-terminal residue" evidence="2">
    <location>
        <position position="301"/>
    </location>
</feature>
<dbReference type="Gene3D" id="3.40.50.1820">
    <property type="entry name" value="alpha/beta hydrolase"/>
    <property type="match status" value="1"/>
</dbReference>
<gene>
    <name evidence="2" type="ORF">DAPPUDRAFT_63138</name>
</gene>
<protein>
    <recommendedName>
        <fullName evidence="4">AB hydrolase-1 domain-containing protein</fullName>
    </recommendedName>
</protein>
<organism evidence="2 3">
    <name type="scientific">Daphnia pulex</name>
    <name type="common">Water flea</name>
    <dbReference type="NCBI Taxonomy" id="6669"/>
    <lineage>
        <taxon>Eukaryota</taxon>
        <taxon>Metazoa</taxon>
        <taxon>Ecdysozoa</taxon>
        <taxon>Arthropoda</taxon>
        <taxon>Crustacea</taxon>
        <taxon>Branchiopoda</taxon>
        <taxon>Diplostraca</taxon>
        <taxon>Cladocera</taxon>
        <taxon>Anomopoda</taxon>
        <taxon>Daphniidae</taxon>
        <taxon>Daphnia</taxon>
    </lineage>
</organism>
<dbReference type="GO" id="GO:0042171">
    <property type="term" value="F:lysophosphatidic acid acyltransferase activity"/>
    <property type="evidence" value="ECO:0000318"/>
    <property type="project" value="GO_Central"/>
</dbReference>
<dbReference type="PANTHER" id="PTHR42886:SF29">
    <property type="entry name" value="PUMMELIG, ISOFORM A"/>
    <property type="match status" value="1"/>
</dbReference>
<keyword evidence="3" id="KW-1185">Reference proteome</keyword>
<dbReference type="HOGENOM" id="CLU_1099446_0_0_1"/>
<dbReference type="Proteomes" id="UP000000305">
    <property type="component" value="Unassembled WGS sequence"/>
</dbReference>
<dbReference type="GO" id="GO:0052689">
    <property type="term" value="F:carboxylic ester hydrolase activity"/>
    <property type="evidence" value="ECO:0000318"/>
    <property type="project" value="GO_Central"/>
</dbReference>
<dbReference type="GO" id="GO:0055088">
    <property type="term" value="P:lipid homeostasis"/>
    <property type="evidence" value="ECO:0000318"/>
    <property type="project" value="GO_Central"/>
</dbReference>
<evidence type="ECO:0008006" key="4">
    <source>
        <dbReference type="Google" id="ProtNLM"/>
    </source>
</evidence>
<dbReference type="EMBL" id="GL732656">
    <property type="protein sequence ID" value="EFX68417.1"/>
    <property type="molecule type" value="Genomic_DNA"/>
</dbReference>
<dbReference type="GO" id="GO:0006654">
    <property type="term" value="P:phosphatidic acid biosynthetic process"/>
    <property type="evidence" value="ECO:0000318"/>
    <property type="project" value="GO_Central"/>
</dbReference>
<dbReference type="AlphaFoldDB" id="E9HIM3"/>
<dbReference type="KEGG" id="dpx:DAPPUDRAFT_63138"/>
<evidence type="ECO:0000313" key="3">
    <source>
        <dbReference type="Proteomes" id="UP000000305"/>
    </source>
</evidence>
<dbReference type="InParanoid" id="E9HIM3"/>
<proteinExistence type="inferred from homology"/>
<dbReference type="PANTHER" id="PTHR42886">
    <property type="entry name" value="RE40534P-RELATED"/>
    <property type="match status" value="1"/>
</dbReference>
<dbReference type="eggNOG" id="KOG4409">
    <property type="taxonomic scope" value="Eukaryota"/>
</dbReference>
<dbReference type="PhylomeDB" id="E9HIM3"/>
<sequence>NLIWTLTANKHGKGTPVVLIHGFLSALGLWVLNLDELAKNRPSSSRTSQRSRTHSAPRFKTQLCSVWQRNTGPNQPVSPKMNRRQRGLGKHNYSHERSRMTVPPPLQHPYRVSHLVLVDPWGFPTEKANGNIPFWLKPFKFLTGLFTPLSALRLSERLGPKLSCKGSKYLSQKFSGAVEYAHENISQYLYCCNAQSPSGFQCAKHPMENRLPALEPGIPITFIYGANSWIVREPGRIVKERRNRSTVNLHVIGGNGHHVYADKVNKFNKIVLGACMKTDNRKSAAASARVGHHSPPNASAL</sequence>
<accession>E9HIM3</accession>
<reference evidence="2 3" key="1">
    <citation type="journal article" date="2011" name="Science">
        <title>The ecoresponsive genome of Daphnia pulex.</title>
        <authorList>
            <person name="Colbourne J.K."/>
            <person name="Pfrender M.E."/>
            <person name="Gilbert D."/>
            <person name="Thomas W.K."/>
            <person name="Tucker A."/>
            <person name="Oakley T.H."/>
            <person name="Tokishita S."/>
            <person name="Aerts A."/>
            <person name="Arnold G.J."/>
            <person name="Basu M.K."/>
            <person name="Bauer D.J."/>
            <person name="Caceres C.E."/>
            <person name="Carmel L."/>
            <person name="Casola C."/>
            <person name="Choi J.H."/>
            <person name="Detter J.C."/>
            <person name="Dong Q."/>
            <person name="Dusheyko S."/>
            <person name="Eads B.D."/>
            <person name="Frohlich T."/>
            <person name="Geiler-Samerotte K.A."/>
            <person name="Gerlach D."/>
            <person name="Hatcher P."/>
            <person name="Jogdeo S."/>
            <person name="Krijgsveld J."/>
            <person name="Kriventseva E.V."/>
            <person name="Kultz D."/>
            <person name="Laforsch C."/>
            <person name="Lindquist E."/>
            <person name="Lopez J."/>
            <person name="Manak J.R."/>
            <person name="Muller J."/>
            <person name="Pangilinan J."/>
            <person name="Patwardhan R.P."/>
            <person name="Pitluck S."/>
            <person name="Pritham E.J."/>
            <person name="Rechtsteiner A."/>
            <person name="Rho M."/>
            <person name="Rogozin I.B."/>
            <person name="Sakarya O."/>
            <person name="Salamov A."/>
            <person name="Schaack S."/>
            <person name="Shapiro H."/>
            <person name="Shiga Y."/>
            <person name="Skalitzky C."/>
            <person name="Smith Z."/>
            <person name="Souvorov A."/>
            <person name="Sung W."/>
            <person name="Tang Z."/>
            <person name="Tsuchiya D."/>
            <person name="Tu H."/>
            <person name="Vos H."/>
            <person name="Wang M."/>
            <person name="Wolf Y.I."/>
            <person name="Yamagata H."/>
            <person name="Yamada T."/>
            <person name="Ye Y."/>
            <person name="Shaw J.R."/>
            <person name="Andrews J."/>
            <person name="Crease T.J."/>
            <person name="Tang H."/>
            <person name="Lucas S.M."/>
            <person name="Robertson H.M."/>
            <person name="Bork P."/>
            <person name="Koonin E.V."/>
            <person name="Zdobnov E.M."/>
            <person name="Grigoriev I.V."/>
            <person name="Lynch M."/>
            <person name="Boore J.L."/>
        </authorList>
    </citation>
    <scope>NUCLEOTIDE SEQUENCE [LARGE SCALE GENOMIC DNA]</scope>
</reference>
<comment type="similarity">
    <text evidence="1">Belongs to the peptidase S33 family. ABHD4/ABHD5 subfamily.</text>
</comment>
<evidence type="ECO:0000313" key="2">
    <source>
        <dbReference type="EMBL" id="EFX68417.1"/>
    </source>
</evidence>
<dbReference type="GO" id="GO:0005811">
    <property type="term" value="C:lipid droplet"/>
    <property type="evidence" value="ECO:0000318"/>
    <property type="project" value="GO_Central"/>
</dbReference>
<name>E9HIM3_DAPPU</name>